<sequence>MSQDAILTVLALPTPTLLIGPDERIEAINSAARALFGHDGTGRHYITVLRQPATLEAIERTLTDRQPPRGAISAGREAVTRRGESSPVRSSFRAEPVFWSASRTSPPSRRPARFAATLSPMSVTSCARP</sequence>
<dbReference type="EMBL" id="AOLV01000010">
    <property type="protein sequence ID" value="EPX86146.1"/>
    <property type="molecule type" value="Genomic_DNA"/>
</dbReference>
<dbReference type="STRING" id="1123069.ruthe_00955"/>
<dbReference type="AlphaFoldDB" id="S9QXS3"/>
<protein>
    <recommendedName>
        <fullName evidence="4">PAS fold protein</fullName>
    </recommendedName>
</protein>
<gene>
    <name evidence="2" type="ORF">ruthe_00955</name>
</gene>
<keyword evidence="3" id="KW-1185">Reference proteome</keyword>
<dbReference type="InterPro" id="IPR000014">
    <property type="entry name" value="PAS"/>
</dbReference>
<dbReference type="HOGENOM" id="CLU_1947238_0_0_5"/>
<feature type="region of interest" description="Disordered" evidence="1">
    <location>
        <begin position="64"/>
        <end position="90"/>
    </location>
</feature>
<evidence type="ECO:0000313" key="3">
    <source>
        <dbReference type="Proteomes" id="UP000015346"/>
    </source>
</evidence>
<evidence type="ECO:0008006" key="4">
    <source>
        <dbReference type="Google" id="ProtNLM"/>
    </source>
</evidence>
<comment type="caution">
    <text evidence="2">The sequence shown here is derived from an EMBL/GenBank/DDBJ whole genome shotgun (WGS) entry which is preliminary data.</text>
</comment>
<dbReference type="Proteomes" id="UP000015346">
    <property type="component" value="Unassembled WGS sequence"/>
</dbReference>
<dbReference type="CDD" id="cd00130">
    <property type="entry name" value="PAS"/>
    <property type="match status" value="1"/>
</dbReference>
<reference evidence="2 3" key="1">
    <citation type="journal article" date="2013" name="Stand. Genomic Sci.">
        <title>Genome sequence of the reddish-pigmented Rubellimicrobium thermophilum type strain (DSM 16684(T)), a member of the Roseobacter clade.</title>
        <authorList>
            <person name="Fiebig A."/>
            <person name="Riedel T."/>
            <person name="Gronow S."/>
            <person name="Petersen J."/>
            <person name="Klenk H.P."/>
            <person name="Goker M."/>
        </authorList>
    </citation>
    <scope>NUCLEOTIDE SEQUENCE [LARGE SCALE GENOMIC DNA]</scope>
    <source>
        <strain evidence="2 3">DSM 16684</strain>
    </source>
</reference>
<evidence type="ECO:0000256" key="1">
    <source>
        <dbReference type="SAM" id="MobiDB-lite"/>
    </source>
</evidence>
<name>S9QXS3_9RHOB</name>
<proteinExistence type="predicted"/>
<evidence type="ECO:0000313" key="2">
    <source>
        <dbReference type="EMBL" id="EPX86146.1"/>
    </source>
</evidence>
<organism evidence="2 3">
    <name type="scientific">Rubellimicrobium thermophilum DSM 16684</name>
    <dbReference type="NCBI Taxonomy" id="1123069"/>
    <lineage>
        <taxon>Bacteria</taxon>
        <taxon>Pseudomonadati</taxon>
        <taxon>Pseudomonadota</taxon>
        <taxon>Alphaproteobacteria</taxon>
        <taxon>Rhodobacterales</taxon>
        <taxon>Roseobacteraceae</taxon>
        <taxon>Rubellimicrobium</taxon>
    </lineage>
</organism>
<accession>S9QXS3</accession>